<evidence type="ECO:0000313" key="3">
    <source>
        <dbReference type="Proteomes" id="UP000594637"/>
    </source>
</evidence>
<reference evidence="2 3" key="1">
    <citation type="submission" date="2020-11" db="EMBL/GenBank/DDBJ databases">
        <title>Actinomyces sp. ZJ750.</title>
        <authorList>
            <person name="Zhou J."/>
        </authorList>
    </citation>
    <scope>NUCLEOTIDE SEQUENCE [LARGE SCALE GENOMIC DNA]</scope>
    <source>
        <strain evidence="2 3">ZJ750</strain>
    </source>
</reference>
<dbReference type="RefSeq" id="WP_166855366.1">
    <property type="nucleotide sequence ID" value="NZ_CP063989.1"/>
</dbReference>
<dbReference type="Proteomes" id="UP000594637">
    <property type="component" value="Chromosome"/>
</dbReference>
<keyword evidence="3" id="KW-1185">Reference proteome</keyword>
<dbReference type="InterPro" id="IPR043519">
    <property type="entry name" value="NT_sf"/>
</dbReference>
<dbReference type="Pfam" id="PF01909">
    <property type="entry name" value="NTP_transf_2"/>
    <property type="match status" value="1"/>
</dbReference>
<dbReference type="Gene3D" id="3.30.460.10">
    <property type="entry name" value="Beta Polymerase, domain 2"/>
    <property type="match status" value="1"/>
</dbReference>
<dbReference type="KEGG" id="arep:ID810_02970"/>
<dbReference type="InterPro" id="IPR002934">
    <property type="entry name" value="Polymerase_NTP_transf_dom"/>
</dbReference>
<sequence>MFGSVARGDAGQQSAIDILVDLESAHVRQPEHSQIHFPPLVLSIIWPPARAAASNPRVTDR</sequence>
<feature type="domain" description="Polymerase nucleotidyl transferase" evidence="1">
    <location>
        <begin position="1"/>
        <end position="31"/>
    </location>
</feature>
<name>A0A7T0LMI3_9ACTO</name>
<gene>
    <name evidence="2" type="ORF">ID810_02970</name>
</gene>
<evidence type="ECO:0000259" key="1">
    <source>
        <dbReference type="Pfam" id="PF01909"/>
    </source>
</evidence>
<organism evidence="2 3">
    <name type="scientific">Actinomyces respiraculi</name>
    <dbReference type="NCBI Taxonomy" id="2744574"/>
    <lineage>
        <taxon>Bacteria</taxon>
        <taxon>Bacillati</taxon>
        <taxon>Actinomycetota</taxon>
        <taxon>Actinomycetes</taxon>
        <taxon>Actinomycetales</taxon>
        <taxon>Actinomycetaceae</taxon>
        <taxon>Actinomyces</taxon>
    </lineage>
</organism>
<proteinExistence type="predicted"/>
<protein>
    <submittedName>
        <fullName evidence="2">Nucleotidyltransferase domain-containing protein</fullName>
    </submittedName>
</protein>
<dbReference type="AlphaFoldDB" id="A0A7T0LMI3"/>
<dbReference type="SUPFAM" id="SSF81301">
    <property type="entry name" value="Nucleotidyltransferase"/>
    <property type="match status" value="1"/>
</dbReference>
<accession>A0A7T0LMI3</accession>
<dbReference type="CDD" id="cd05403">
    <property type="entry name" value="NT_KNTase_like"/>
    <property type="match status" value="1"/>
</dbReference>
<dbReference type="GO" id="GO:0016779">
    <property type="term" value="F:nucleotidyltransferase activity"/>
    <property type="evidence" value="ECO:0007669"/>
    <property type="project" value="InterPro"/>
</dbReference>
<dbReference type="EMBL" id="CP063989">
    <property type="protein sequence ID" value="QPL06517.1"/>
    <property type="molecule type" value="Genomic_DNA"/>
</dbReference>
<evidence type="ECO:0000313" key="2">
    <source>
        <dbReference type="EMBL" id="QPL06517.1"/>
    </source>
</evidence>
<keyword evidence="2" id="KW-0808">Transferase</keyword>